<dbReference type="AlphaFoldDB" id="A0A380N0G0"/>
<dbReference type="InterPro" id="IPR011078">
    <property type="entry name" value="PyrdxlP_homeostasis"/>
</dbReference>
<dbReference type="OrthoDB" id="9804072at2"/>
<dbReference type="InterPro" id="IPR001608">
    <property type="entry name" value="Ala_racemase_N"/>
</dbReference>
<dbReference type="Gene3D" id="3.20.20.10">
    <property type="entry name" value="Alanine racemase"/>
    <property type="match status" value="1"/>
</dbReference>
<evidence type="ECO:0000313" key="6">
    <source>
        <dbReference type="EMBL" id="SUO98279.1"/>
    </source>
</evidence>
<dbReference type="PANTHER" id="PTHR10146">
    <property type="entry name" value="PROLINE SYNTHETASE CO-TRANSCRIBED BACTERIAL HOMOLOG PROTEIN"/>
    <property type="match status" value="1"/>
</dbReference>
<dbReference type="Pfam" id="PF01168">
    <property type="entry name" value="Ala_racemase_N"/>
    <property type="match status" value="1"/>
</dbReference>
<keyword evidence="7" id="KW-1185">Reference proteome</keyword>
<comment type="cofactor">
    <cofactor evidence="3">
        <name>pyridoxal 5'-phosphate</name>
        <dbReference type="ChEBI" id="CHEBI:597326"/>
    </cofactor>
</comment>
<comment type="similarity">
    <text evidence="2 4">Belongs to the pyridoxal phosphate-binding protein YggS/PROSC family.</text>
</comment>
<sequence length="235" mass="25371">MSSLIAAKLAAVQQQIQEIAAHCDRNPQSITLMPVSKTVAPETIREAIAAGYPLLGENKVQEIQSKAAALADMPHQVHLIGHLQTNKVKDVIGLVSCVQSVDSLKLAKKMQQRLEFVDSHLDILIQVNTSGEDSKNGIAPEQALDLIDAVCAFERLSIKGLMTIGANTDNEEAIRACFRQLRQLQIAAQHKYGAYSDFAVLSMGMSADMKIAIEEGSTLLRVGSAIFGARDYAAS</sequence>
<name>A0A380N0G0_9GAMM</name>
<feature type="modified residue" description="N6-(pyridoxal phosphate)lysine" evidence="2 3">
    <location>
        <position position="37"/>
    </location>
</feature>
<evidence type="ECO:0000259" key="5">
    <source>
        <dbReference type="Pfam" id="PF01168"/>
    </source>
</evidence>
<dbReference type="InterPro" id="IPR029066">
    <property type="entry name" value="PLP-binding_barrel"/>
</dbReference>
<gene>
    <name evidence="6" type="primary">yggS</name>
    <name evidence="6" type="ORF">NCTC10717_02021</name>
</gene>
<evidence type="ECO:0000256" key="3">
    <source>
        <dbReference type="PIRSR" id="PIRSR004848-1"/>
    </source>
</evidence>
<dbReference type="EMBL" id="UHIA01000004">
    <property type="protein sequence ID" value="SUO98279.1"/>
    <property type="molecule type" value="Genomic_DNA"/>
</dbReference>
<comment type="function">
    <text evidence="2">Pyridoxal 5'-phosphate (PLP)-binding protein, which is involved in PLP homeostasis.</text>
</comment>
<evidence type="ECO:0000256" key="4">
    <source>
        <dbReference type="RuleBase" id="RU004514"/>
    </source>
</evidence>
<proteinExistence type="inferred from homology"/>
<dbReference type="HAMAP" id="MF_02087">
    <property type="entry name" value="PLP_homeostasis"/>
    <property type="match status" value="1"/>
</dbReference>
<dbReference type="FunFam" id="3.20.20.10:FF:000018">
    <property type="entry name" value="Pyridoxal phosphate homeostasis protein"/>
    <property type="match status" value="1"/>
</dbReference>
<protein>
    <recommendedName>
        <fullName evidence="2">Pyridoxal phosphate homeostasis protein</fullName>
        <shortName evidence="2">PLP homeostasis protein</shortName>
    </recommendedName>
</protein>
<dbReference type="PANTHER" id="PTHR10146:SF14">
    <property type="entry name" value="PYRIDOXAL PHOSPHATE HOMEOSTASIS PROTEIN"/>
    <property type="match status" value="1"/>
</dbReference>
<dbReference type="SUPFAM" id="SSF51419">
    <property type="entry name" value="PLP-binding barrel"/>
    <property type="match status" value="1"/>
</dbReference>
<dbReference type="NCBIfam" id="TIGR00044">
    <property type="entry name" value="YggS family pyridoxal phosphate-dependent enzyme"/>
    <property type="match status" value="1"/>
</dbReference>
<accession>A0A380N0G0</accession>
<feature type="domain" description="Alanine racemase N-terminal" evidence="5">
    <location>
        <begin position="9"/>
        <end position="230"/>
    </location>
</feature>
<reference evidence="6 7" key="1">
    <citation type="submission" date="2018-06" db="EMBL/GenBank/DDBJ databases">
        <authorList>
            <consortium name="Pathogen Informatics"/>
            <person name="Doyle S."/>
        </authorList>
    </citation>
    <scope>NUCLEOTIDE SEQUENCE [LARGE SCALE GENOMIC DNA]</scope>
    <source>
        <strain evidence="6 7">NCTC10717</strain>
    </source>
</reference>
<keyword evidence="1 2" id="KW-0663">Pyridoxal phosphate</keyword>
<evidence type="ECO:0000256" key="2">
    <source>
        <dbReference type="HAMAP-Rule" id="MF_02087"/>
    </source>
</evidence>
<organism evidence="6 7">
    <name type="scientific">Suttonella indologenes</name>
    <dbReference type="NCBI Taxonomy" id="13276"/>
    <lineage>
        <taxon>Bacteria</taxon>
        <taxon>Pseudomonadati</taxon>
        <taxon>Pseudomonadota</taxon>
        <taxon>Gammaproteobacteria</taxon>
        <taxon>Cardiobacteriales</taxon>
        <taxon>Cardiobacteriaceae</taxon>
        <taxon>Suttonella</taxon>
    </lineage>
</organism>
<dbReference type="GO" id="GO:0030170">
    <property type="term" value="F:pyridoxal phosphate binding"/>
    <property type="evidence" value="ECO:0007669"/>
    <property type="project" value="UniProtKB-UniRule"/>
</dbReference>
<evidence type="ECO:0000256" key="1">
    <source>
        <dbReference type="ARBA" id="ARBA00022898"/>
    </source>
</evidence>
<evidence type="ECO:0000313" key="7">
    <source>
        <dbReference type="Proteomes" id="UP000254575"/>
    </source>
</evidence>
<dbReference type="PIRSF" id="PIRSF004848">
    <property type="entry name" value="YBL036c_PLPDEIII"/>
    <property type="match status" value="1"/>
</dbReference>
<dbReference type="Proteomes" id="UP000254575">
    <property type="component" value="Unassembled WGS sequence"/>
</dbReference>
<dbReference type="CDD" id="cd00635">
    <property type="entry name" value="PLPDE_III_YBL036c_like"/>
    <property type="match status" value="1"/>
</dbReference>
<dbReference type="RefSeq" id="WP_115219125.1">
    <property type="nucleotide sequence ID" value="NZ_UHIA01000004.1"/>
</dbReference>